<reference evidence="9 10" key="1">
    <citation type="journal article" date="2012" name="Int. J. Syst. Evol. Microbiol.">
        <title>Marinomonas hwangdonensis sp. nov., isolated from seawater.</title>
        <authorList>
            <person name="Jung Y.T."/>
            <person name="Oh T.K."/>
            <person name="Yoon J.H."/>
        </authorList>
    </citation>
    <scope>NUCLEOTIDE SEQUENCE [LARGE SCALE GENOMIC DNA]</scope>
    <source>
        <strain evidence="9 10">HDW-15</strain>
    </source>
</reference>
<comment type="caution">
    <text evidence="9">The sequence shown here is derived from an EMBL/GenBank/DDBJ whole genome shotgun (WGS) entry which is preliminary data.</text>
</comment>
<dbReference type="GO" id="GO:0009132">
    <property type="term" value="P:nucleoside diphosphate metabolic process"/>
    <property type="evidence" value="ECO:0007669"/>
    <property type="project" value="InterPro"/>
</dbReference>
<dbReference type="InterPro" id="IPR015797">
    <property type="entry name" value="NUDIX_hydrolase-like_dom_sf"/>
</dbReference>
<dbReference type="GO" id="GO:0010945">
    <property type="term" value="F:coenzyme A diphosphatase activity"/>
    <property type="evidence" value="ECO:0007669"/>
    <property type="project" value="InterPro"/>
</dbReference>
<evidence type="ECO:0000256" key="7">
    <source>
        <dbReference type="ARBA" id="ARBA00023211"/>
    </source>
</evidence>
<dbReference type="InterPro" id="IPR045121">
    <property type="entry name" value="CoAse"/>
</dbReference>
<dbReference type="PROSITE" id="PS01293">
    <property type="entry name" value="NUDIX_COA"/>
    <property type="match status" value="1"/>
</dbReference>
<dbReference type="InterPro" id="IPR000086">
    <property type="entry name" value="NUDIX_hydrolase_dom"/>
</dbReference>
<organism evidence="9 10">
    <name type="scientific">Marinomonas hwangdonensis</name>
    <dbReference type="NCBI Taxonomy" id="1053647"/>
    <lineage>
        <taxon>Bacteria</taxon>
        <taxon>Pseudomonadati</taxon>
        <taxon>Pseudomonadota</taxon>
        <taxon>Gammaproteobacteria</taxon>
        <taxon>Oceanospirillales</taxon>
        <taxon>Oceanospirillaceae</taxon>
        <taxon>Marinomonas</taxon>
    </lineage>
</organism>
<dbReference type="GO" id="GO:0030145">
    <property type="term" value="F:manganese ion binding"/>
    <property type="evidence" value="ECO:0007669"/>
    <property type="project" value="InterPro"/>
</dbReference>
<dbReference type="InterPro" id="IPR000059">
    <property type="entry name" value="NUDIX_hydrolase_NudL_CS"/>
</dbReference>
<dbReference type="PANTHER" id="PTHR12992">
    <property type="entry name" value="NUDIX HYDROLASE"/>
    <property type="match status" value="1"/>
</dbReference>
<evidence type="ECO:0000256" key="6">
    <source>
        <dbReference type="ARBA" id="ARBA00022842"/>
    </source>
</evidence>
<dbReference type="PANTHER" id="PTHR12992:SF11">
    <property type="entry name" value="MITOCHONDRIAL COENZYME A DIPHOSPHATASE NUDT8"/>
    <property type="match status" value="1"/>
</dbReference>
<comment type="cofactor">
    <cofactor evidence="1">
        <name>Mn(2+)</name>
        <dbReference type="ChEBI" id="CHEBI:29035"/>
    </cofactor>
</comment>
<comment type="similarity">
    <text evidence="3">Belongs to the Nudix hydrolase family. PCD1 subfamily.</text>
</comment>
<dbReference type="Pfam" id="PF00293">
    <property type="entry name" value="NUDIX"/>
    <property type="match status" value="1"/>
</dbReference>
<sequence length="216" mass="24608">MSDIEAFLNAPPIDLSLDEIRAALDSEPYAQQIHNPDEISLPSSCNLKYRSAAVLIPIWRQPENGELYVLLTQRALHMRNHPGQIAFPGGKHDPEDSSIQYTALRETLEEVGLSPDCFDLLGELGEYCTTSGYCIKPIVAEMTRRSELSLCEEEVKSVHWVPLRFLLTPQNYRFKKNKLNPLSLGFFEIDYQDIRIWGVTAGILYGLYQTLARHLR</sequence>
<dbReference type="AlphaFoldDB" id="A0A3M8Q7Y0"/>
<dbReference type="Proteomes" id="UP000280507">
    <property type="component" value="Unassembled WGS sequence"/>
</dbReference>
<dbReference type="Gene3D" id="3.90.79.10">
    <property type="entry name" value="Nucleoside Triphosphate Pyrophosphohydrolase"/>
    <property type="match status" value="1"/>
</dbReference>
<keyword evidence="4" id="KW-0479">Metal-binding</keyword>
<keyword evidence="7" id="KW-0464">Manganese</keyword>
<dbReference type="GO" id="GO:0000287">
    <property type="term" value="F:magnesium ion binding"/>
    <property type="evidence" value="ECO:0007669"/>
    <property type="project" value="InterPro"/>
</dbReference>
<keyword evidence="5" id="KW-0378">Hydrolase</keyword>
<dbReference type="EMBL" id="RIZG01000002">
    <property type="protein sequence ID" value="RNF52143.1"/>
    <property type="molecule type" value="Genomic_DNA"/>
</dbReference>
<evidence type="ECO:0000256" key="3">
    <source>
        <dbReference type="ARBA" id="ARBA00006506"/>
    </source>
</evidence>
<dbReference type="PROSITE" id="PS51462">
    <property type="entry name" value="NUDIX"/>
    <property type="match status" value="1"/>
</dbReference>
<dbReference type="RefSeq" id="WP_123094692.1">
    <property type="nucleotide sequence ID" value="NZ_RIZG01000002.1"/>
</dbReference>
<feature type="domain" description="Nudix hydrolase" evidence="8">
    <location>
        <begin position="49"/>
        <end position="187"/>
    </location>
</feature>
<dbReference type="OrthoDB" id="9802805at2"/>
<accession>A0A3M8Q7Y0</accession>
<dbReference type="SUPFAM" id="SSF55811">
    <property type="entry name" value="Nudix"/>
    <property type="match status" value="1"/>
</dbReference>
<evidence type="ECO:0000256" key="2">
    <source>
        <dbReference type="ARBA" id="ARBA00001946"/>
    </source>
</evidence>
<keyword evidence="10" id="KW-1185">Reference proteome</keyword>
<comment type="cofactor">
    <cofactor evidence="2">
        <name>Mg(2+)</name>
        <dbReference type="ChEBI" id="CHEBI:18420"/>
    </cofactor>
</comment>
<evidence type="ECO:0000256" key="5">
    <source>
        <dbReference type="ARBA" id="ARBA00022801"/>
    </source>
</evidence>
<evidence type="ECO:0000313" key="10">
    <source>
        <dbReference type="Proteomes" id="UP000280507"/>
    </source>
</evidence>
<gene>
    <name evidence="9" type="ORF">EBI00_04355</name>
</gene>
<dbReference type="CDD" id="cd03426">
    <property type="entry name" value="NUDIX_CoAse_Nudt7"/>
    <property type="match status" value="1"/>
</dbReference>
<keyword evidence="6" id="KW-0460">Magnesium</keyword>
<evidence type="ECO:0000256" key="1">
    <source>
        <dbReference type="ARBA" id="ARBA00001936"/>
    </source>
</evidence>
<protein>
    <submittedName>
        <fullName evidence="9">CoA pyrophosphatase</fullName>
    </submittedName>
</protein>
<proteinExistence type="inferred from homology"/>
<evidence type="ECO:0000313" key="9">
    <source>
        <dbReference type="EMBL" id="RNF52143.1"/>
    </source>
</evidence>
<evidence type="ECO:0000259" key="8">
    <source>
        <dbReference type="PROSITE" id="PS51462"/>
    </source>
</evidence>
<name>A0A3M8Q7Y0_9GAMM</name>
<evidence type="ECO:0000256" key="4">
    <source>
        <dbReference type="ARBA" id="ARBA00022723"/>
    </source>
</evidence>